<name>A0ABU2FKD7_9EURY</name>
<dbReference type="InterPro" id="IPR027396">
    <property type="entry name" value="DsrEFH-like"/>
</dbReference>
<dbReference type="Proteomes" id="UP001268864">
    <property type="component" value="Unassembled WGS sequence"/>
</dbReference>
<accession>A0ABU2FKD7</accession>
<keyword evidence="2" id="KW-1185">Reference proteome</keyword>
<evidence type="ECO:0000313" key="1">
    <source>
        <dbReference type="EMBL" id="MDS0281214.1"/>
    </source>
</evidence>
<dbReference type="Gene3D" id="3.40.1260.10">
    <property type="entry name" value="DsrEFH-like"/>
    <property type="match status" value="1"/>
</dbReference>
<dbReference type="PANTHER" id="PTHR37691">
    <property type="entry name" value="BLR3518 PROTEIN"/>
    <property type="match status" value="1"/>
</dbReference>
<organism evidence="1 2">
    <name type="scientific">Haloarcula onubensis</name>
    <dbReference type="NCBI Taxonomy" id="2950539"/>
    <lineage>
        <taxon>Archaea</taxon>
        <taxon>Methanobacteriati</taxon>
        <taxon>Methanobacteriota</taxon>
        <taxon>Stenosarchaea group</taxon>
        <taxon>Halobacteria</taxon>
        <taxon>Halobacteriales</taxon>
        <taxon>Haloarculaceae</taxon>
        <taxon>Haloarcula</taxon>
    </lineage>
</organism>
<dbReference type="Pfam" id="PF02635">
    <property type="entry name" value="DsrE"/>
    <property type="match status" value="1"/>
</dbReference>
<evidence type="ECO:0000313" key="2">
    <source>
        <dbReference type="Proteomes" id="UP001268864"/>
    </source>
</evidence>
<dbReference type="EMBL" id="JAMQOS010000001">
    <property type="protein sequence ID" value="MDS0281214.1"/>
    <property type="molecule type" value="Genomic_DNA"/>
</dbReference>
<dbReference type="RefSeq" id="WP_310899051.1">
    <property type="nucleotide sequence ID" value="NZ_JAMQOS010000001.1"/>
</dbReference>
<reference evidence="1 2" key="1">
    <citation type="submission" date="2022-06" db="EMBL/GenBank/DDBJ databases">
        <title>Halomicroarcula sp. a new haloarchaeum isolate from saline soil.</title>
        <authorList>
            <person name="Strakova D."/>
            <person name="Galisteo C."/>
            <person name="Sanchez-Porro C."/>
            <person name="Ventosa A."/>
        </authorList>
    </citation>
    <scope>NUCLEOTIDE SEQUENCE [LARGE SCALE GENOMIC DNA]</scope>
    <source>
        <strain evidence="1 2">S3CR25-11</strain>
    </source>
</reference>
<dbReference type="InterPro" id="IPR003787">
    <property type="entry name" value="Sulphur_relay_DsrE/F-like"/>
</dbReference>
<gene>
    <name evidence="1" type="ORF">NDI86_03705</name>
</gene>
<sequence length="119" mass="12761">MSSHRSILVHISSDDVSDWQMALRNLANLVNDGSVETPPELMEVVVNGPGVRFLLETSPEAAKVSQMAEAGVEITACANSLSRFDHAEQELATGVGTVQSGVAEVVRVQQRGDTYLKLP</sequence>
<protein>
    <submittedName>
        <fullName evidence="1">DsrE family protein</fullName>
    </submittedName>
</protein>
<comment type="caution">
    <text evidence="1">The sequence shown here is derived from an EMBL/GenBank/DDBJ whole genome shotgun (WGS) entry which is preliminary data.</text>
</comment>
<proteinExistence type="predicted"/>
<dbReference type="SUPFAM" id="SSF75169">
    <property type="entry name" value="DsrEFH-like"/>
    <property type="match status" value="1"/>
</dbReference>
<dbReference type="PANTHER" id="PTHR37691:SF1">
    <property type="entry name" value="BLR3518 PROTEIN"/>
    <property type="match status" value="1"/>
</dbReference>